<dbReference type="Proteomes" id="UP000198440">
    <property type="component" value="Unassembled WGS sequence"/>
</dbReference>
<reference evidence="2 3" key="1">
    <citation type="submission" date="2017-06" db="EMBL/GenBank/DDBJ databases">
        <authorList>
            <person name="Kim H.J."/>
            <person name="Triplett B.A."/>
        </authorList>
    </citation>
    <scope>NUCLEOTIDE SEQUENCE [LARGE SCALE GENOMIC DNA]</scope>
    <source>
        <strain evidence="2 3">DSM 11445</strain>
    </source>
</reference>
<name>A0A239G9W5_9RHOB</name>
<keyword evidence="1" id="KW-0472">Membrane</keyword>
<evidence type="ECO:0008006" key="4">
    <source>
        <dbReference type="Google" id="ProtNLM"/>
    </source>
</evidence>
<evidence type="ECO:0000313" key="2">
    <source>
        <dbReference type="EMBL" id="SNS65957.1"/>
    </source>
</evidence>
<organism evidence="2 3">
    <name type="scientific">Antarctobacter heliothermus</name>
    <dbReference type="NCBI Taxonomy" id="74033"/>
    <lineage>
        <taxon>Bacteria</taxon>
        <taxon>Pseudomonadati</taxon>
        <taxon>Pseudomonadota</taxon>
        <taxon>Alphaproteobacteria</taxon>
        <taxon>Rhodobacterales</taxon>
        <taxon>Roseobacteraceae</taxon>
        <taxon>Antarctobacter</taxon>
    </lineage>
</organism>
<accession>A0A239G9W5</accession>
<evidence type="ECO:0000313" key="3">
    <source>
        <dbReference type="Proteomes" id="UP000198440"/>
    </source>
</evidence>
<sequence>MSLSKQHELHKRRQGRNTGVGLVLAAFVVIILGLTYVKITQGGLQMQPERGVSDGG</sequence>
<keyword evidence="1" id="KW-1133">Transmembrane helix</keyword>
<proteinExistence type="predicted"/>
<keyword evidence="1" id="KW-0812">Transmembrane</keyword>
<feature type="transmembrane region" description="Helical" evidence="1">
    <location>
        <begin position="20"/>
        <end position="39"/>
    </location>
</feature>
<dbReference type="RefSeq" id="WP_170941063.1">
    <property type="nucleotide sequence ID" value="NZ_FZON01000025.1"/>
</dbReference>
<gene>
    <name evidence="2" type="ORF">SAMN04488078_102513</name>
</gene>
<dbReference type="EMBL" id="FZON01000025">
    <property type="protein sequence ID" value="SNS65957.1"/>
    <property type="molecule type" value="Genomic_DNA"/>
</dbReference>
<evidence type="ECO:0000256" key="1">
    <source>
        <dbReference type="SAM" id="Phobius"/>
    </source>
</evidence>
<dbReference type="AlphaFoldDB" id="A0A239G9W5"/>
<protein>
    <recommendedName>
        <fullName evidence="4">Cytochrome C oxidase assembly protein</fullName>
    </recommendedName>
</protein>